<comment type="caution">
    <text evidence="1">The sequence shown here is derived from an EMBL/GenBank/DDBJ whole genome shotgun (WGS) entry which is preliminary data.</text>
</comment>
<accession>A0A8X6UKN4</accession>
<sequence length="101" mass="11322">MKTSEWTAECLDFSFIPGYLAVFSHYSACVDLSFPMSVHIKPVQILLAPSHTCIVQFSDHASILALLYTISHPLSFDLQISFLFAELVYISCLGDFKSRSI</sequence>
<keyword evidence="2" id="KW-1185">Reference proteome</keyword>
<proteinExistence type="predicted"/>
<evidence type="ECO:0000313" key="2">
    <source>
        <dbReference type="Proteomes" id="UP000887013"/>
    </source>
</evidence>
<organism evidence="1 2">
    <name type="scientific">Nephila pilipes</name>
    <name type="common">Giant wood spider</name>
    <name type="synonym">Nephila maculata</name>
    <dbReference type="NCBI Taxonomy" id="299642"/>
    <lineage>
        <taxon>Eukaryota</taxon>
        <taxon>Metazoa</taxon>
        <taxon>Ecdysozoa</taxon>
        <taxon>Arthropoda</taxon>
        <taxon>Chelicerata</taxon>
        <taxon>Arachnida</taxon>
        <taxon>Araneae</taxon>
        <taxon>Araneomorphae</taxon>
        <taxon>Entelegynae</taxon>
        <taxon>Araneoidea</taxon>
        <taxon>Nephilidae</taxon>
        <taxon>Nephila</taxon>
    </lineage>
</organism>
<dbReference type="Proteomes" id="UP000887013">
    <property type="component" value="Unassembled WGS sequence"/>
</dbReference>
<name>A0A8X6UKN4_NEPPI</name>
<gene>
    <name evidence="1" type="ORF">NPIL_545021</name>
</gene>
<dbReference type="EMBL" id="BMAW01032665">
    <property type="protein sequence ID" value="GFU26625.1"/>
    <property type="molecule type" value="Genomic_DNA"/>
</dbReference>
<protein>
    <submittedName>
        <fullName evidence="1">Uncharacterized protein</fullName>
    </submittedName>
</protein>
<dbReference type="AlphaFoldDB" id="A0A8X6UKN4"/>
<evidence type="ECO:0000313" key="1">
    <source>
        <dbReference type="EMBL" id="GFU26625.1"/>
    </source>
</evidence>
<reference evidence="1" key="1">
    <citation type="submission" date="2020-08" db="EMBL/GenBank/DDBJ databases">
        <title>Multicomponent nature underlies the extraordinary mechanical properties of spider dragline silk.</title>
        <authorList>
            <person name="Kono N."/>
            <person name="Nakamura H."/>
            <person name="Mori M."/>
            <person name="Yoshida Y."/>
            <person name="Ohtoshi R."/>
            <person name="Malay A.D."/>
            <person name="Moran D.A.P."/>
            <person name="Tomita M."/>
            <person name="Numata K."/>
            <person name="Arakawa K."/>
        </authorList>
    </citation>
    <scope>NUCLEOTIDE SEQUENCE</scope>
</reference>